<keyword evidence="2" id="KW-0325">Glycoprotein</keyword>
<gene>
    <name evidence="5" type="primary">PPN1</name>
    <name evidence="5" type="ORF">MOBT1_002652</name>
</gene>
<dbReference type="AlphaFoldDB" id="A0AAF0E2Q4"/>
<feature type="region of interest" description="Disordered" evidence="3">
    <location>
        <begin position="434"/>
        <end position="483"/>
    </location>
</feature>
<dbReference type="Proteomes" id="UP001214603">
    <property type="component" value="Chromosome 6"/>
</dbReference>
<dbReference type="GO" id="GO:0006798">
    <property type="term" value="P:polyphosphate catabolic process"/>
    <property type="evidence" value="ECO:0007669"/>
    <property type="project" value="TreeGrafter"/>
</dbReference>
<keyword evidence="1 5" id="KW-0378">Hydrolase</keyword>
<sequence length="643" mass="73849">MVWIRGLLALAAASYAAAEQQPFALPQDVVESPLCGRFLHITDMHFDKFYRQNSAVVSSCHHDKPHDKHGGDWRAGHWGTSVSDCDSPRWLGNATLDWIVRNWNSSSSDKDNSAQPVDMFDFVLWTGDSARHDQDALMPRTSEEILDSNRFAVSLMESYFPDIPVVPNFGNNDIAMHNIMPRGPTDELRAFREIWRRHIPEDQTDAFLQGGFYAKDLVPGHLGVISLNTLYFYDSNKAVDGCPRRSRGSPNEETDIGTLQLEWMTERLLDFRRRNMQVYIIGHVPPTAGNYFPRCFDVYTEMVIRFQDTVVGQIFGHMNLDMFFIQESSLAASTEDFDTHTSGKSVLMKPIEEDLRLDFESLPGSARTNMNYYSTFYVAPSVVPTYLPSVRVWTYNTTPVHDNRPGLFSTPAEERQALLDFVLYDSCEVGDPDPDCAEDAPRAPVQDTVETLKKGRKHSRPKHRKKHRHGRLPRYASPHSPSRTNTFLTPLGYSQWVLNLPKANREYDQLLKNNGSEAAAMQTLDFDLEYTTYCDATLWHAFFDQEEQTSSSTHRHHSSPSEHHIPVPYHLLERALASLDMDSPLKCRKGKCHVRRAVRYLTEYEREDMTLKSSMDLGRQLVLDRKLWKRFVHRMYTNSLLIN</sequence>
<dbReference type="GO" id="GO:0008081">
    <property type="term" value="F:phosphoric diester hydrolase activity"/>
    <property type="evidence" value="ECO:0007669"/>
    <property type="project" value="TreeGrafter"/>
</dbReference>
<feature type="compositionally biased region" description="Basic residues" evidence="3">
    <location>
        <begin position="454"/>
        <end position="472"/>
    </location>
</feature>
<organism evidence="5 6">
    <name type="scientific">Malassezia obtusa</name>
    <dbReference type="NCBI Taxonomy" id="76774"/>
    <lineage>
        <taxon>Eukaryota</taxon>
        <taxon>Fungi</taxon>
        <taxon>Dikarya</taxon>
        <taxon>Basidiomycota</taxon>
        <taxon>Ustilaginomycotina</taxon>
        <taxon>Malasseziomycetes</taxon>
        <taxon>Malasseziales</taxon>
        <taxon>Malasseziaceae</taxon>
        <taxon>Malassezia</taxon>
    </lineage>
</organism>
<feature type="chain" id="PRO_5042263875" evidence="4">
    <location>
        <begin position="19"/>
        <end position="643"/>
    </location>
</feature>
<name>A0AAF0E2Q4_9BASI</name>
<evidence type="ECO:0000256" key="1">
    <source>
        <dbReference type="ARBA" id="ARBA00022801"/>
    </source>
</evidence>
<dbReference type="InterPro" id="IPR041805">
    <property type="entry name" value="ASMase/PPN1_MPP"/>
</dbReference>
<evidence type="ECO:0000256" key="3">
    <source>
        <dbReference type="SAM" id="MobiDB-lite"/>
    </source>
</evidence>
<dbReference type="GO" id="GO:0000298">
    <property type="term" value="F:endopolyphosphatase activity"/>
    <property type="evidence" value="ECO:0007669"/>
    <property type="project" value="UniProtKB-EC"/>
</dbReference>
<protein>
    <submittedName>
        <fullName evidence="5">Endopolyphosphatase</fullName>
        <ecNumber evidence="5">3.6.1.10</ecNumber>
    </submittedName>
</protein>
<dbReference type="GO" id="GO:0004309">
    <property type="term" value="F:exopolyphosphatase activity"/>
    <property type="evidence" value="ECO:0007669"/>
    <property type="project" value="TreeGrafter"/>
</dbReference>
<dbReference type="CDD" id="cd00842">
    <property type="entry name" value="MPP_ASMase"/>
    <property type="match status" value="1"/>
</dbReference>
<dbReference type="InterPro" id="IPR029052">
    <property type="entry name" value="Metallo-depent_PP-like"/>
</dbReference>
<evidence type="ECO:0000313" key="5">
    <source>
        <dbReference type="EMBL" id="WFD03955.1"/>
    </source>
</evidence>
<dbReference type="EC" id="3.6.1.10" evidence="5"/>
<keyword evidence="4" id="KW-0732">Signal</keyword>
<proteinExistence type="predicted"/>
<dbReference type="GO" id="GO:0000324">
    <property type="term" value="C:fungal-type vacuole"/>
    <property type="evidence" value="ECO:0007669"/>
    <property type="project" value="TreeGrafter"/>
</dbReference>
<accession>A0AAF0E2Q4</accession>
<reference evidence="5" key="1">
    <citation type="submission" date="2023-03" db="EMBL/GenBank/DDBJ databases">
        <title>Mating type loci evolution in Malassezia.</title>
        <authorList>
            <person name="Coelho M.A."/>
        </authorList>
    </citation>
    <scope>NUCLEOTIDE SEQUENCE</scope>
    <source>
        <strain evidence="5">CBS 7876</strain>
    </source>
</reference>
<dbReference type="GO" id="GO:0005615">
    <property type="term" value="C:extracellular space"/>
    <property type="evidence" value="ECO:0007669"/>
    <property type="project" value="TreeGrafter"/>
</dbReference>
<feature type="signal peptide" evidence="4">
    <location>
        <begin position="1"/>
        <end position="18"/>
    </location>
</feature>
<dbReference type="SUPFAM" id="SSF56300">
    <property type="entry name" value="Metallo-dependent phosphatases"/>
    <property type="match status" value="1"/>
</dbReference>
<dbReference type="PANTHER" id="PTHR10340">
    <property type="entry name" value="SPHINGOMYELIN PHOSPHODIESTERASE"/>
    <property type="match status" value="1"/>
</dbReference>
<evidence type="ECO:0000256" key="2">
    <source>
        <dbReference type="ARBA" id="ARBA00023180"/>
    </source>
</evidence>
<keyword evidence="6" id="KW-1185">Reference proteome</keyword>
<evidence type="ECO:0000256" key="4">
    <source>
        <dbReference type="SAM" id="SignalP"/>
    </source>
</evidence>
<dbReference type="PANTHER" id="PTHR10340:SF55">
    <property type="entry name" value="ENDOPOLYPHOSPHATASE"/>
    <property type="match status" value="1"/>
</dbReference>
<evidence type="ECO:0000313" key="6">
    <source>
        <dbReference type="Proteomes" id="UP001214603"/>
    </source>
</evidence>
<dbReference type="EMBL" id="CP119939">
    <property type="protein sequence ID" value="WFD03955.1"/>
    <property type="molecule type" value="Genomic_DNA"/>
</dbReference>